<proteinExistence type="inferred from homology"/>
<dbReference type="FunFam" id="3.40.50.720:FF:000031">
    <property type="entry name" value="Glutamyl-tRNA reductase"/>
    <property type="match status" value="1"/>
</dbReference>
<evidence type="ECO:0000259" key="18">
    <source>
        <dbReference type="Pfam" id="PF05201"/>
    </source>
</evidence>
<evidence type="ECO:0000256" key="9">
    <source>
        <dbReference type="HAMAP-Rule" id="MF_00087"/>
    </source>
</evidence>
<feature type="binding site" evidence="9 11">
    <location>
        <begin position="114"/>
        <end position="116"/>
    </location>
    <ligand>
        <name>substrate</name>
    </ligand>
</feature>
<evidence type="ECO:0000256" key="14">
    <source>
        <dbReference type="RuleBase" id="RU000584"/>
    </source>
</evidence>
<evidence type="ECO:0000256" key="6">
    <source>
        <dbReference type="ARBA" id="ARBA00023244"/>
    </source>
</evidence>
<dbReference type="EC" id="1.2.1.70" evidence="3 9"/>
<comment type="pathway">
    <text evidence="1 9 14">Porphyrin-containing compound metabolism; protoporphyrin-IX biosynthesis; 5-aminolevulinate from L-glutamyl-tRNA(Glu): step 1/2.</text>
</comment>
<dbReference type="InterPro" id="IPR036453">
    <property type="entry name" value="GluRdtase_dimer_dom_sf"/>
</dbReference>
<dbReference type="SUPFAM" id="SSF69742">
    <property type="entry name" value="Glutamyl tRNA-reductase catalytic, N-terminal domain"/>
    <property type="match status" value="1"/>
</dbReference>
<feature type="active site" description="Nucleophile" evidence="9 10">
    <location>
        <position position="50"/>
    </location>
</feature>
<evidence type="ECO:0000256" key="8">
    <source>
        <dbReference type="ARBA" id="ARBA00068659"/>
    </source>
</evidence>
<comment type="miscellaneous">
    <text evidence="9">During catalysis, the active site Cys acts as a nucleophile attacking the alpha-carbonyl group of tRNA-bound glutamate with the formation of a thioester intermediate between enzyme and glutamate, and the concomitant release of tRNA(Glu). The thioester intermediate is finally reduced by direct hydride transfer from NADPH, to form the product GSA.</text>
</comment>
<dbReference type="AlphaFoldDB" id="A0A223CZW8"/>
<feature type="domain" description="Glutamyl-tRNA reductase N-terminal" evidence="18">
    <location>
        <begin position="6"/>
        <end position="156"/>
    </location>
</feature>
<dbReference type="InterPro" id="IPR015895">
    <property type="entry name" value="4pyrrol_synth_GluRdtase_N"/>
</dbReference>
<evidence type="ECO:0000313" key="19">
    <source>
        <dbReference type="EMBL" id="ASS74908.1"/>
    </source>
</evidence>
<comment type="subunit">
    <text evidence="9">Homodimer.</text>
</comment>
<feature type="binding site" evidence="9 11">
    <location>
        <begin position="49"/>
        <end position="52"/>
    </location>
    <ligand>
        <name>substrate</name>
    </ligand>
</feature>
<feature type="domain" description="Tetrapyrrole biosynthesis glutamyl-tRNA reductase dimerisation" evidence="16">
    <location>
        <begin position="321"/>
        <end position="419"/>
    </location>
</feature>
<dbReference type="GO" id="GO:0050661">
    <property type="term" value="F:NADP binding"/>
    <property type="evidence" value="ECO:0007669"/>
    <property type="project" value="InterPro"/>
</dbReference>
<name>A0A223CZW8_9BACL</name>
<evidence type="ECO:0000256" key="3">
    <source>
        <dbReference type="ARBA" id="ARBA00012970"/>
    </source>
</evidence>
<comment type="similarity">
    <text evidence="2 9 14">Belongs to the glutamyl-tRNA reductase family.</text>
</comment>
<dbReference type="InterPro" id="IPR036291">
    <property type="entry name" value="NAD(P)-bd_dom_sf"/>
</dbReference>
<evidence type="ECO:0000256" key="12">
    <source>
        <dbReference type="PIRSR" id="PIRSR000445-3"/>
    </source>
</evidence>
<dbReference type="RefSeq" id="WP_094236157.1">
    <property type="nucleotide sequence ID" value="NZ_CP022657.1"/>
</dbReference>
<dbReference type="Pfam" id="PF05201">
    <property type="entry name" value="GlutR_N"/>
    <property type="match status" value="1"/>
</dbReference>
<dbReference type="GO" id="GO:0019353">
    <property type="term" value="P:protoporphyrinogen IX biosynthetic process from glutamate"/>
    <property type="evidence" value="ECO:0007669"/>
    <property type="project" value="TreeGrafter"/>
</dbReference>
<dbReference type="InterPro" id="IPR015896">
    <property type="entry name" value="4pyrrol_synth_GluRdtase_dimer"/>
</dbReference>
<comment type="domain">
    <text evidence="9">Possesses an unusual extended V-shaped dimeric structure with each monomer consisting of three distinct domains arranged along a curved 'spinal' alpha-helix. The N-terminal catalytic domain specifically recognizes the glutamate moiety of the substrate. The second domain is the NADPH-binding domain, and the third C-terminal domain is responsible for dimerization.</text>
</comment>
<evidence type="ECO:0000256" key="13">
    <source>
        <dbReference type="PIRSR" id="PIRSR000445-4"/>
    </source>
</evidence>
<dbReference type="PANTHER" id="PTHR43013:SF1">
    <property type="entry name" value="GLUTAMYL-TRNA REDUCTASE"/>
    <property type="match status" value="1"/>
</dbReference>
<feature type="binding site" evidence="9 11">
    <location>
        <position position="109"/>
    </location>
    <ligand>
        <name>substrate</name>
    </ligand>
</feature>
<dbReference type="FunFam" id="3.30.460.30:FF:000001">
    <property type="entry name" value="Glutamyl-tRNA reductase"/>
    <property type="match status" value="1"/>
</dbReference>
<comment type="catalytic activity">
    <reaction evidence="7 9 14">
        <text>(S)-4-amino-5-oxopentanoate + tRNA(Glu) + NADP(+) = L-glutamyl-tRNA(Glu) + NADPH + H(+)</text>
        <dbReference type="Rhea" id="RHEA:12344"/>
        <dbReference type="Rhea" id="RHEA-COMP:9663"/>
        <dbReference type="Rhea" id="RHEA-COMP:9680"/>
        <dbReference type="ChEBI" id="CHEBI:15378"/>
        <dbReference type="ChEBI" id="CHEBI:57501"/>
        <dbReference type="ChEBI" id="CHEBI:57783"/>
        <dbReference type="ChEBI" id="CHEBI:58349"/>
        <dbReference type="ChEBI" id="CHEBI:78442"/>
        <dbReference type="ChEBI" id="CHEBI:78520"/>
        <dbReference type="EC" id="1.2.1.70"/>
    </reaction>
</comment>
<keyword evidence="4 9" id="KW-0521">NADP</keyword>
<dbReference type="EMBL" id="CP022657">
    <property type="protein sequence ID" value="ASS74908.1"/>
    <property type="molecule type" value="Genomic_DNA"/>
</dbReference>
<dbReference type="GO" id="GO:0008883">
    <property type="term" value="F:glutamyl-tRNA reductase activity"/>
    <property type="evidence" value="ECO:0007669"/>
    <property type="project" value="UniProtKB-UniRule"/>
</dbReference>
<evidence type="ECO:0000256" key="7">
    <source>
        <dbReference type="ARBA" id="ARBA00047464"/>
    </source>
</evidence>
<feature type="binding site" evidence="9 11">
    <location>
        <position position="120"/>
    </location>
    <ligand>
        <name>substrate</name>
    </ligand>
</feature>
<feature type="site" description="Important for activity" evidence="9 13">
    <location>
        <position position="99"/>
    </location>
</feature>
<evidence type="ECO:0000256" key="4">
    <source>
        <dbReference type="ARBA" id="ARBA00022857"/>
    </source>
</evidence>
<evidence type="ECO:0000259" key="17">
    <source>
        <dbReference type="Pfam" id="PF01488"/>
    </source>
</evidence>
<dbReference type="PROSITE" id="PS00747">
    <property type="entry name" value="GLUTR"/>
    <property type="match status" value="1"/>
</dbReference>
<feature type="domain" description="Quinate/shikimate 5-dehydrogenase/glutamyl-tRNA reductase" evidence="17">
    <location>
        <begin position="171"/>
        <end position="306"/>
    </location>
</feature>
<dbReference type="InterPro" id="IPR036343">
    <property type="entry name" value="GluRdtase_N_sf"/>
</dbReference>
<evidence type="ECO:0000259" key="16">
    <source>
        <dbReference type="Pfam" id="PF00745"/>
    </source>
</evidence>
<dbReference type="CDD" id="cd05213">
    <property type="entry name" value="NAD_bind_Glutamyl_tRNA_reduct"/>
    <property type="match status" value="1"/>
</dbReference>
<comment type="function">
    <text evidence="9">Catalyzes the NADPH-dependent reduction of glutamyl-tRNA(Glu) to glutamate 1-semialdehyde (GSA).</text>
</comment>
<dbReference type="InterPro" id="IPR006151">
    <property type="entry name" value="Shikm_DH/Glu-tRNA_Rdtase"/>
</dbReference>
<feature type="binding site" evidence="9 12">
    <location>
        <begin position="189"/>
        <end position="194"/>
    </location>
    <ligand>
        <name>NADP(+)</name>
        <dbReference type="ChEBI" id="CHEBI:58349"/>
    </ligand>
</feature>
<dbReference type="Proteomes" id="UP000214688">
    <property type="component" value="Chromosome"/>
</dbReference>
<evidence type="ECO:0000256" key="2">
    <source>
        <dbReference type="ARBA" id="ARBA00005916"/>
    </source>
</evidence>
<evidence type="ECO:0000256" key="5">
    <source>
        <dbReference type="ARBA" id="ARBA00023002"/>
    </source>
</evidence>
<evidence type="ECO:0000313" key="20">
    <source>
        <dbReference type="Proteomes" id="UP000214688"/>
    </source>
</evidence>
<dbReference type="UniPathway" id="UPA00251">
    <property type="reaction ID" value="UER00316"/>
</dbReference>
<dbReference type="NCBIfam" id="TIGR01035">
    <property type="entry name" value="hemA"/>
    <property type="match status" value="1"/>
</dbReference>
<dbReference type="PANTHER" id="PTHR43013">
    <property type="entry name" value="GLUTAMYL-TRNA REDUCTASE"/>
    <property type="match status" value="1"/>
</dbReference>
<dbReference type="InterPro" id="IPR000343">
    <property type="entry name" value="4pyrrol_synth_GluRdtase"/>
</dbReference>
<protein>
    <recommendedName>
        <fullName evidence="8 9">Glutamyl-tRNA reductase</fullName>
        <shortName evidence="9">GluTR</shortName>
        <ecNumber evidence="3 9">1.2.1.70</ecNumber>
    </recommendedName>
</protein>
<dbReference type="OrthoDB" id="110209at2"/>
<organism evidence="19 20">
    <name type="scientific">Tumebacillus algifaecis</name>
    <dbReference type="NCBI Taxonomy" id="1214604"/>
    <lineage>
        <taxon>Bacteria</taxon>
        <taxon>Bacillati</taxon>
        <taxon>Bacillota</taxon>
        <taxon>Bacilli</taxon>
        <taxon>Bacillales</taxon>
        <taxon>Alicyclobacillaceae</taxon>
        <taxon>Tumebacillus</taxon>
    </lineage>
</organism>
<sequence length="472" mass="53098">MYIMVVGLNFRSAPVEIRERFALPAVGLEEAISRLKRSGRISEVVLVSTCNRTEVYAVAEERINGQDEIYSFLSEMSGVSRQAFLPHLYQYGEIDAVRHLFRVVSGLDSMVLGETQILGQVRQAFLFAQKEQATGTIFNYLFRRAVTVAKRAHSETKIGENAVSVSYAAVELAKKIFESLDHKTVLVIGAGKMSELTAKHLNANGATKVLVVNRTYDRAKELADKFQGKALDLNSLDLALKEADIVVSSTGAEGYVVTKEHVQATMKHRRHRPLFLIDIAVPRDLDPEMSKIDNVFLYDIDDLEGVIKINMRERQKEAEKVGEIIGEELGTFKMWMNQQEAIPLIHKLREKAQAAQANLMHNLLNKMPNLSEKEVHTVNKLTNAMVNQLLHEPMKQVKEMAGERDADLYLEAFTRIFGLEDEQNEQRKTNQGEVRQMTTVIAAATRQIEQSRQEEAASSGAKRSLLSRLGSR</sequence>
<dbReference type="Gene3D" id="3.40.50.720">
    <property type="entry name" value="NAD(P)-binding Rossmann-like Domain"/>
    <property type="match status" value="1"/>
</dbReference>
<keyword evidence="5 9" id="KW-0560">Oxidoreductase</keyword>
<dbReference type="SUPFAM" id="SSF69075">
    <property type="entry name" value="Glutamyl tRNA-reductase dimerization domain"/>
    <property type="match status" value="1"/>
</dbReference>
<dbReference type="InterPro" id="IPR018214">
    <property type="entry name" value="GluRdtase_CS"/>
</dbReference>
<keyword evidence="20" id="KW-1185">Reference proteome</keyword>
<evidence type="ECO:0000256" key="15">
    <source>
        <dbReference type="SAM" id="MobiDB-lite"/>
    </source>
</evidence>
<dbReference type="Gene3D" id="3.30.460.30">
    <property type="entry name" value="Glutamyl-tRNA reductase, N-terminal domain"/>
    <property type="match status" value="1"/>
</dbReference>
<feature type="region of interest" description="Disordered" evidence="15">
    <location>
        <begin position="450"/>
        <end position="472"/>
    </location>
</feature>
<reference evidence="19 20" key="1">
    <citation type="journal article" date="2015" name="Int. J. Syst. Evol. Microbiol.">
        <title>Tumebacillus algifaecis sp. nov., isolated from decomposing algal scum.</title>
        <authorList>
            <person name="Wu Y.F."/>
            <person name="Zhang B."/>
            <person name="Xing P."/>
            <person name="Wu Q.L."/>
            <person name="Liu S.J."/>
        </authorList>
    </citation>
    <scope>NUCLEOTIDE SEQUENCE [LARGE SCALE GENOMIC DNA]</scope>
    <source>
        <strain evidence="19 20">THMBR28</strain>
    </source>
</reference>
<evidence type="ECO:0000256" key="1">
    <source>
        <dbReference type="ARBA" id="ARBA00005059"/>
    </source>
</evidence>
<dbReference type="Pfam" id="PF00745">
    <property type="entry name" value="GlutR_dimer"/>
    <property type="match status" value="1"/>
</dbReference>
<dbReference type="NCBIfam" id="NF000744">
    <property type="entry name" value="PRK00045.1-3"/>
    <property type="match status" value="1"/>
</dbReference>
<evidence type="ECO:0000256" key="11">
    <source>
        <dbReference type="PIRSR" id="PIRSR000445-2"/>
    </source>
</evidence>
<keyword evidence="6 9" id="KW-0627">Porphyrin biosynthesis</keyword>
<dbReference type="HAMAP" id="MF_00087">
    <property type="entry name" value="Glu_tRNA_reductase"/>
    <property type="match status" value="1"/>
</dbReference>
<dbReference type="KEGG" id="tab:CIG75_07885"/>
<dbReference type="Pfam" id="PF01488">
    <property type="entry name" value="Shikimate_DH"/>
    <property type="match status" value="1"/>
</dbReference>
<dbReference type="SUPFAM" id="SSF51735">
    <property type="entry name" value="NAD(P)-binding Rossmann-fold domains"/>
    <property type="match status" value="1"/>
</dbReference>
<dbReference type="PIRSF" id="PIRSF000445">
    <property type="entry name" value="4pyrrol_synth_GluRdtase"/>
    <property type="match status" value="1"/>
</dbReference>
<evidence type="ECO:0000256" key="10">
    <source>
        <dbReference type="PIRSR" id="PIRSR000445-1"/>
    </source>
</evidence>
<gene>
    <name evidence="9" type="primary">hemA</name>
    <name evidence="19" type="ORF">CIG75_07885</name>
</gene>
<accession>A0A223CZW8</accession>